<evidence type="ECO:0000313" key="3">
    <source>
        <dbReference type="WBParaSite" id="SBAD_0001341401-mRNA-1"/>
    </source>
</evidence>
<dbReference type="AlphaFoldDB" id="A0A183JAV1"/>
<dbReference type="WBParaSite" id="SBAD_0001341401-mRNA-1">
    <property type="protein sequence ID" value="SBAD_0001341401-mRNA-1"/>
    <property type="gene ID" value="SBAD_0001341401"/>
</dbReference>
<sequence>MHFKIIVESIESFDDEQSVGFCLYKNKNNNMSLDVCSSSEGELNSPSVVDLSFDVHFYTLEDGPHNKRKPAKVVRREVNREEGTSVTCSALPSVEHSLALAMTQATAAKDCCQFCCGNGADVSYTLNRLENKVDHILASMNVVIDHIRNADLSKDKSADHGNLVTQLSSIPTFQKSISSAVQKSSEIDRILQGTCRKLFDALI</sequence>
<name>A0A183JAV1_9BILA</name>
<dbReference type="Proteomes" id="UP000270296">
    <property type="component" value="Unassembled WGS sequence"/>
</dbReference>
<proteinExistence type="predicted"/>
<reference evidence="1 2" key="2">
    <citation type="submission" date="2018-11" db="EMBL/GenBank/DDBJ databases">
        <authorList>
            <consortium name="Pathogen Informatics"/>
        </authorList>
    </citation>
    <scope>NUCLEOTIDE SEQUENCE [LARGE SCALE GENOMIC DNA]</scope>
</reference>
<gene>
    <name evidence="1" type="ORF">SBAD_LOCUS12999</name>
</gene>
<reference evidence="3" key="1">
    <citation type="submission" date="2016-06" db="UniProtKB">
        <authorList>
            <consortium name="WormBaseParasite"/>
        </authorList>
    </citation>
    <scope>IDENTIFICATION</scope>
</reference>
<evidence type="ECO:0000313" key="2">
    <source>
        <dbReference type="Proteomes" id="UP000270296"/>
    </source>
</evidence>
<keyword evidence="2" id="KW-1185">Reference proteome</keyword>
<protein>
    <submittedName>
        <fullName evidence="3">Fibrocystin-L</fullName>
    </submittedName>
</protein>
<organism evidence="3">
    <name type="scientific">Soboliphyme baturini</name>
    <dbReference type="NCBI Taxonomy" id="241478"/>
    <lineage>
        <taxon>Eukaryota</taxon>
        <taxon>Metazoa</taxon>
        <taxon>Ecdysozoa</taxon>
        <taxon>Nematoda</taxon>
        <taxon>Enoplea</taxon>
        <taxon>Dorylaimia</taxon>
        <taxon>Dioctophymatida</taxon>
        <taxon>Dioctophymatoidea</taxon>
        <taxon>Soboliphymatidae</taxon>
        <taxon>Soboliphyme</taxon>
    </lineage>
</organism>
<dbReference type="EMBL" id="UZAM01019710">
    <property type="protein sequence ID" value="VDP53309.1"/>
    <property type="molecule type" value="Genomic_DNA"/>
</dbReference>
<accession>A0A183JAV1</accession>
<evidence type="ECO:0000313" key="1">
    <source>
        <dbReference type="EMBL" id="VDP53309.1"/>
    </source>
</evidence>